<evidence type="ECO:0000256" key="3">
    <source>
        <dbReference type="ARBA" id="ARBA00023002"/>
    </source>
</evidence>
<dbReference type="SUPFAM" id="SSF51735">
    <property type="entry name" value="NAD(P)-binding Rossmann-fold domains"/>
    <property type="match status" value="1"/>
</dbReference>
<gene>
    <name evidence="5" type="ORF">CBYS24578_00002910</name>
</gene>
<dbReference type="GO" id="GO:0004312">
    <property type="term" value="F:fatty acid synthase activity"/>
    <property type="evidence" value="ECO:0007669"/>
    <property type="project" value="TreeGrafter"/>
</dbReference>
<evidence type="ECO:0000259" key="4">
    <source>
        <dbReference type="SMART" id="SM00822"/>
    </source>
</evidence>
<organism evidence="5 6">
    <name type="scientific">Clonostachys byssicola</name>
    <dbReference type="NCBI Taxonomy" id="160290"/>
    <lineage>
        <taxon>Eukaryota</taxon>
        <taxon>Fungi</taxon>
        <taxon>Dikarya</taxon>
        <taxon>Ascomycota</taxon>
        <taxon>Pezizomycotina</taxon>
        <taxon>Sordariomycetes</taxon>
        <taxon>Hypocreomycetidae</taxon>
        <taxon>Hypocreales</taxon>
        <taxon>Bionectriaceae</taxon>
        <taxon>Clonostachys</taxon>
    </lineage>
</organism>
<dbReference type="OrthoDB" id="5245411at2759"/>
<dbReference type="InterPro" id="IPR036291">
    <property type="entry name" value="NAD(P)-bd_dom_sf"/>
</dbReference>
<evidence type="ECO:0000313" key="6">
    <source>
        <dbReference type="Proteomes" id="UP000754883"/>
    </source>
</evidence>
<keyword evidence="1" id="KW-0596">Phosphopantetheine</keyword>
<dbReference type="EMBL" id="CABFNO020001553">
    <property type="protein sequence ID" value="CAH0000067.1"/>
    <property type="molecule type" value="Genomic_DNA"/>
</dbReference>
<evidence type="ECO:0000256" key="2">
    <source>
        <dbReference type="ARBA" id="ARBA00022553"/>
    </source>
</evidence>
<accession>A0A9N9US81</accession>
<keyword evidence="2" id="KW-0597">Phosphoprotein</keyword>
<dbReference type="AlphaFoldDB" id="A0A9N9US81"/>
<dbReference type="PANTHER" id="PTHR43775">
    <property type="entry name" value="FATTY ACID SYNTHASE"/>
    <property type="match status" value="1"/>
</dbReference>
<name>A0A9N9US81_9HYPO</name>
<dbReference type="InterPro" id="IPR057326">
    <property type="entry name" value="KR_dom"/>
</dbReference>
<dbReference type="Proteomes" id="UP000754883">
    <property type="component" value="Unassembled WGS sequence"/>
</dbReference>
<dbReference type="InterPro" id="IPR013968">
    <property type="entry name" value="PKS_KR"/>
</dbReference>
<protein>
    <recommendedName>
        <fullName evidence="4">Ketoreductase domain-containing protein</fullName>
    </recommendedName>
</protein>
<evidence type="ECO:0000256" key="1">
    <source>
        <dbReference type="ARBA" id="ARBA00022450"/>
    </source>
</evidence>
<dbReference type="GO" id="GO:0044550">
    <property type="term" value="P:secondary metabolite biosynthetic process"/>
    <property type="evidence" value="ECO:0007669"/>
    <property type="project" value="TreeGrafter"/>
</dbReference>
<evidence type="ECO:0000313" key="5">
    <source>
        <dbReference type="EMBL" id="CAH0000067.1"/>
    </source>
</evidence>
<comment type="caution">
    <text evidence="5">The sequence shown here is derived from an EMBL/GenBank/DDBJ whole genome shotgun (WGS) entry which is preliminary data.</text>
</comment>
<reference evidence="5" key="1">
    <citation type="submission" date="2021-10" db="EMBL/GenBank/DDBJ databases">
        <authorList>
            <person name="Piombo E."/>
        </authorList>
    </citation>
    <scope>NUCLEOTIDE SEQUENCE</scope>
</reference>
<dbReference type="GO" id="GO:0016491">
    <property type="term" value="F:oxidoreductase activity"/>
    <property type="evidence" value="ECO:0007669"/>
    <property type="project" value="UniProtKB-KW"/>
</dbReference>
<sequence>MVGLLRSAPSELPHLTTQFLDFEDDSELTARSLTTAVLQFAGASWLKKEGNYADMLHTTEPELIFQKGGRVMIPLMKAEEAMNKRYNASRRAITSKVPATRACIGEGPMKRGYYVREDRTLESAREAEGPEVRVSHSFLKSIRFSRDVSLFLSIGKPDSSTADANIILPEEVDNIDPDIAHRYIIDWGTEAEVEALVEPADTFPLFSKETAYWLVGLTGTLGLSLCQWMLHNGARYIVLTSRNPKIEPDWLKTMASQQAIIKVTSCDITIMQDLQKTYEDICSTMPPIRGVFQGSMVLNDIGLPSMGLEHLQTVLRPKVEGSINLDKLFQDNSLDFFIFFSSVTSLVGTLYNYYKPSLFILFGNKRSLT</sequence>
<dbReference type="GO" id="GO:0006633">
    <property type="term" value="P:fatty acid biosynthetic process"/>
    <property type="evidence" value="ECO:0007669"/>
    <property type="project" value="TreeGrafter"/>
</dbReference>
<dbReference type="SMART" id="SM00822">
    <property type="entry name" value="PKS_KR"/>
    <property type="match status" value="1"/>
</dbReference>
<dbReference type="Pfam" id="PF08659">
    <property type="entry name" value="KR"/>
    <property type="match status" value="1"/>
</dbReference>
<dbReference type="Gene3D" id="3.40.50.720">
    <property type="entry name" value="NAD(P)-binding Rossmann-like Domain"/>
    <property type="match status" value="1"/>
</dbReference>
<feature type="domain" description="Ketoreductase" evidence="4">
    <location>
        <begin position="210"/>
        <end position="365"/>
    </location>
</feature>
<proteinExistence type="predicted"/>
<keyword evidence="6" id="KW-1185">Reference proteome</keyword>
<dbReference type="PANTHER" id="PTHR43775:SF37">
    <property type="entry name" value="SI:DKEY-61P9.11"/>
    <property type="match status" value="1"/>
</dbReference>
<dbReference type="InterPro" id="IPR050091">
    <property type="entry name" value="PKS_NRPS_Biosynth_Enz"/>
</dbReference>
<keyword evidence="3" id="KW-0560">Oxidoreductase</keyword>